<dbReference type="AlphaFoldDB" id="A0A3E3I0K7"/>
<evidence type="ECO:0000313" key="4">
    <source>
        <dbReference type="Proteomes" id="UP000260812"/>
    </source>
</evidence>
<dbReference type="GeneID" id="97988890"/>
<organism evidence="3 4">
    <name type="scientific">Eisenbergiella massiliensis</name>
    <dbReference type="NCBI Taxonomy" id="1720294"/>
    <lineage>
        <taxon>Bacteria</taxon>
        <taxon>Bacillati</taxon>
        <taxon>Bacillota</taxon>
        <taxon>Clostridia</taxon>
        <taxon>Lachnospirales</taxon>
        <taxon>Lachnospiraceae</taxon>
        <taxon>Eisenbergiella</taxon>
    </lineage>
</organism>
<gene>
    <name evidence="3" type="ORF">DXC51_18935</name>
</gene>
<dbReference type="EMBL" id="QVLV01000014">
    <property type="protein sequence ID" value="RGE57765.1"/>
    <property type="molecule type" value="Genomic_DNA"/>
</dbReference>
<dbReference type="InterPro" id="IPR016624">
    <property type="entry name" value="UCP014753"/>
</dbReference>
<dbReference type="Proteomes" id="UP000260812">
    <property type="component" value="Unassembled WGS sequence"/>
</dbReference>
<dbReference type="InterPro" id="IPR049349">
    <property type="entry name" value="DUF2264_N"/>
</dbReference>
<name>A0A3E3I0K7_9FIRM</name>
<sequence length="588" mass="67235">MSDKIWSSKKDFQELLLSIVEPLKPYYSEEKARLLLGVTATNYDRKAETMEAFSRPLWGLVPFWAGGGTEAGFEEIYRLGLVAGTDPTGDEFWGGFHAFDQKFVEMAAISYGLILTPGKLWDPLSDREKERLADWLYGINQYELPVCNWILFAVLVNVALMKLGRKYDAGKLEKYLQGVEEFYLGDGWYQDGDSGQKDYYVSFAIHFYCLFYARVMGEEDPERCRIYKERAMLFGKTFIYWFDEDGAALPFGRSLTYRFAQVSFWSACLMVGVYPYPVEVIKGLIVRHMQDWLKKPVFDRNHILTIGYAYPDLVMGERYNGPGSPYWSLKTFAFLMLPDDHIFWSAKPAPMPALEKVKLIPYADMLMSVYDGHNTAYVPGRYSPAGHGQSQAKYGKFAYDTRFGFHVARSCFELHEAAPDSMLAFCINGYTYVRRICEDFTVSEDKVISSWSPYPDIQVETTVIPESWGHRRIHRIVSNVECEAYDCGFGIASDPDDGYEAGTEEGAAWAKNRYASCEVTGEYMDDAGEWLLEPGVVIDADPNTNLLYPKAVIPAVKYRIMEGVTVIETCVRAQWNRLDYWKALTNRI</sequence>
<keyword evidence="4" id="KW-1185">Reference proteome</keyword>
<dbReference type="RefSeq" id="WP_021638890.1">
    <property type="nucleotide sequence ID" value="NZ_CANNOQ010000209.1"/>
</dbReference>
<dbReference type="PANTHER" id="PTHR35339:SF4">
    <property type="entry name" value="LINALOOL DEHYDRATASE_ISOMERASE DOMAIN-CONTAINING PROTEIN"/>
    <property type="match status" value="1"/>
</dbReference>
<evidence type="ECO:0000259" key="1">
    <source>
        <dbReference type="Pfam" id="PF10022"/>
    </source>
</evidence>
<dbReference type="PANTHER" id="PTHR35339">
    <property type="entry name" value="LINALOOL DEHYDRATASE_ISOMERASE DOMAIN-CONTAINING PROTEIN"/>
    <property type="match status" value="1"/>
</dbReference>
<protein>
    <submittedName>
        <fullName evidence="3">DUF2264 domain-containing protein</fullName>
    </submittedName>
</protein>
<comment type="caution">
    <text evidence="3">The sequence shown here is derived from an EMBL/GenBank/DDBJ whole genome shotgun (WGS) entry which is preliminary data.</text>
</comment>
<reference evidence="3" key="1">
    <citation type="submission" date="2018-08" db="EMBL/GenBank/DDBJ databases">
        <title>A genome reference for cultivated species of the human gut microbiota.</title>
        <authorList>
            <person name="Zou Y."/>
            <person name="Xue W."/>
            <person name="Luo G."/>
        </authorList>
    </citation>
    <scope>NUCLEOTIDE SEQUENCE [LARGE SCALE GENOMIC DNA]</scope>
    <source>
        <strain evidence="3">TF05-5AC</strain>
    </source>
</reference>
<dbReference type="InterPro" id="IPR049237">
    <property type="entry name" value="DUF2264_C"/>
</dbReference>
<feature type="domain" description="DUF2264" evidence="2">
    <location>
        <begin position="357"/>
        <end position="565"/>
    </location>
</feature>
<dbReference type="PIRSF" id="PIRSF014753">
    <property type="entry name" value="UCP014753"/>
    <property type="match status" value="1"/>
</dbReference>
<evidence type="ECO:0000313" key="3">
    <source>
        <dbReference type="EMBL" id="RGE57765.1"/>
    </source>
</evidence>
<dbReference type="Pfam" id="PF10022">
    <property type="entry name" value="DUF2264"/>
    <property type="match status" value="1"/>
</dbReference>
<dbReference type="Pfam" id="PF20938">
    <property type="entry name" value="DUF2264_C"/>
    <property type="match status" value="1"/>
</dbReference>
<proteinExistence type="predicted"/>
<accession>A0A3E3I0K7</accession>
<evidence type="ECO:0000259" key="2">
    <source>
        <dbReference type="Pfam" id="PF20938"/>
    </source>
</evidence>
<feature type="domain" description="DUF2264" evidence="1">
    <location>
        <begin position="9"/>
        <end position="350"/>
    </location>
</feature>